<dbReference type="InterPro" id="IPR008972">
    <property type="entry name" value="Cupredoxin"/>
</dbReference>
<organism evidence="3 4">
    <name type="scientific">Candidatus Dojkabacteria bacterium</name>
    <dbReference type="NCBI Taxonomy" id="2099670"/>
    <lineage>
        <taxon>Bacteria</taxon>
        <taxon>Candidatus Dojkabacteria</taxon>
    </lineage>
</organism>
<evidence type="ECO:0000313" key="4">
    <source>
        <dbReference type="Proteomes" id="UP000775877"/>
    </source>
</evidence>
<accession>A0A955I8H5</accession>
<evidence type="ECO:0000259" key="2">
    <source>
        <dbReference type="Pfam" id="PF13386"/>
    </source>
</evidence>
<keyword evidence="1" id="KW-0472">Membrane</keyword>
<sequence length="278" mass="29567">GFIGSTIINFDPTEDSNTIYITATVTIVISIIMIVLALQMLNVEWASKLRFSAPKAASKYVADEDNFRGKYMPFGLGAATFILPCGFTIIAQTAALASGSVQKGALILLFFSLGTFIPLLAISASGLAFNSKPHLTAKFNVVAGILILFFALYNINGQLNVLGYFSLNDIGTVFESNKETQSVAATRDGIQQLNFIAKGFEYVPTTTTKIKAGVPTQLIVDNQGISGCGAYMASRGLISGVVQLKRGQNVIDLGKPAKGTYKVTCSMGMVPPVIVEVV</sequence>
<dbReference type="InterPro" id="IPR039447">
    <property type="entry name" value="UreH-like_TM_dom"/>
</dbReference>
<proteinExistence type="predicted"/>
<gene>
    <name evidence="3" type="ORF">KC678_01205</name>
</gene>
<dbReference type="PANTHER" id="PTHR42208">
    <property type="entry name" value="HEAVY METAL TRANSPORTER-RELATED"/>
    <property type="match status" value="1"/>
</dbReference>
<feature type="transmembrane region" description="Helical" evidence="1">
    <location>
        <begin position="19"/>
        <end position="41"/>
    </location>
</feature>
<dbReference type="PANTHER" id="PTHR42208:SF1">
    <property type="entry name" value="HEAVY METAL TRANSPORTER"/>
    <property type="match status" value="1"/>
</dbReference>
<keyword evidence="1" id="KW-1133">Transmembrane helix</keyword>
<dbReference type="Pfam" id="PF13386">
    <property type="entry name" value="DsbD_2"/>
    <property type="match status" value="1"/>
</dbReference>
<reference evidence="3" key="1">
    <citation type="submission" date="2020-04" db="EMBL/GenBank/DDBJ databases">
        <authorList>
            <person name="Zhang T."/>
        </authorList>
    </citation>
    <scope>NUCLEOTIDE SEQUENCE</scope>
    <source>
        <strain evidence="3">HKST-UBA13</strain>
    </source>
</reference>
<evidence type="ECO:0000256" key="1">
    <source>
        <dbReference type="SAM" id="Phobius"/>
    </source>
</evidence>
<protein>
    <submittedName>
        <fullName evidence="3">Sulfite exporter TauE/SafE family protein</fullName>
    </submittedName>
</protein>
<dbReference type="AlphaFoldDB" id="A0A955I8H5"/>
<dbReference type="Proteomes" id="UP000775877">
    <property type="component" value="Unassembled WGS sequence"/>
</dbReference>
<evidence type="ECO:0000313" key="3">
    <source>
        <dbReference type="EMBL" id="MCA9380860.1"/>
    </source>
</evidence>
<comment type="caution">
    <text evidence="3">The sequence shown here is derived from an EMBL/GenBank/DDBJ whole genome shotgun (WGS) entry which is preliminary data.</text>
</comment>
<feature type="transmembrane region" description="Helical" evidence="1">
    <location>
        <begin position="104"/>
        <end position="128"/>
    </location>
</feature>
<feature type="domain" description="Urease accessory protein UreH-like transmembrane" evidence="2">
    <location>
        <begin position="20"/>
        <end position="153"/>
    </location>
</feature>
<feature type="non-terminal residue" evidence="3">
    <location>
        <position position="1"/>
    </location>
</feature>
<dbReference type="EMBL" id="JAGQLJ010000022">
    <property type="protein sequence ID" value="MCA9380860.1"/>
    <property type="molecule type" value="Genomic_DNA"/>
</dbReference>
<keyword evidence="1" id="KW-0812">Transmembrane</keyword>
<feature type="transmembrane region" description="Helical" evidence="1">
    <location>
        <begin position="135"/>
        <end position="153"/>
    </location>
</feature>
<feature type="transmembrane region" description="Helical" evidence="1">
    <location>
        <begin position="74"/>
        <end position="98"/>
    </location>
</feature>
<dbReference type="Gene3D" id="2.60.40.420">
    <property type="entry name" value="Cupredoxins - blue copper proteins"/>
    <property type="match status" value="1"/>
</dbReference>
<name>A0A955I8H5_9BACT</name>
<reference evidence="3" key="2">
    <citation type="journal article" date="2021" name="Microbiome">
        <title>Successional dynamics and alternative stable states in a saline activated sludge microbial community over 9 years.</title>
        <authorList>
            <person name="Wang Y."/>
            <person name="Ye J."/>
            <person name="Ju F."/>
            <person name="Liu L."/>
            <person name="Boyd J.A."/>
            <person name="Deng Y."/>
            <person name="Parks D.H."/>
            <person name="Jiang X."/>
            <person name="Yin X."/>
            <person name="Woodcroft B.J."/>
            <person name="Tyson G.W."/>
            <person name="Hugenholtz P."/>
            <person name="Polz M.F."/>
            <person name="Zhang T."/>
        </authorList>
    </citation>
    <scope>NUCLEOTIDE SEQUENCE</scope>
    <source>
        <strain evidence="3">HKST-UBA13</strain>
    </source>
</reference>